<comment type="caution">
    <text evidence="8">The sequence shown here is derived from an EMBL/GenBank/DDBJ whole genome shotgun (WGS) entry which is preliminary data.</text>
</comment>
<name>A0A7W5XP33_9MICC</name>
<evidence type="ECO:0000256" key="4">
    <source>
        <dbReference type="ARBA" id="ARBA00022989"/>
    </source>
</evidence>
<dbReference type="RefSeq" id="WP_183357762.1">
    <property type="nucleotide sequence ID" value="NZ_BAABKR010000001.1"/>
</dbReference>
<feature type="transmembrane region" description="Helical" evidence="6">
    <location>
        <begin position="280"/>
        <end position="306"/>
    </location>
</feature>
<evidence type="ECO:0000259" key="7">
    <source>
        <dbReference type="Pfam" id="PF00482"/>
    </source>
</evidence>
<feature type="transmembrane region" description="Helical" evidence="6">
    <location>
        <begin position="6"/>
        <end position="29"/>
    </location>
</feature>
<keyword evidence="2" id="KW-1003">Cell membrane</keyword>
<accession>A0A7W5XP33</accession>
<reference evidence="8 9" key="1">
    <citation type="submission" date="2020-08" db="EMBL/GenBank/DDBJ databases">
        <title>Sequencing the genomes of 1000 actinobacteria strains.</title>
        <authorList>
            <person name="Klenk H.-P."/>
        </authorList>
    </citation>
    <scope>NUCLEOTIDE SEQUENCE [LARGE SCALE GENOMIC DNA]</scope>
    <source>
        <strain evidence="8 9">DSM 28238</strain>
    </source>
</reference>
<evidence type="ECO:0000256" key="2">
    <source>
        <dbReference type="ARBA" id="ARBA00022475"/>
    </source>
</evidence>
<keyword evidence="5 6" id="KW-0472">Membrane</keyword>
<evidence type="ECO:0000313" key="9">
    <source>
        <dbReference type="Proteomes" id="UP000547528"/>
    </source>
</evidence>
<dbReference type="PANTHER" id="PTHR35007:SF2">
    <property type="entry name" value="PILUS ASSEMBLE PROTEIN"/>
    <property type="match status" value="1"/>
</dbReference>
<evidence type="ECO:0000256" key="5">
    <source>
        <dbReference type="ARBA" id="ARBA00023136"/>
    </source>
</evidence>
<dbReference type="Pfam" id="PF00482">
    <property type="entry name" value="T2SSF"/>
    <property type="match status" value="1"/>
</dbReference>
<dbReference type="PANTHER" id="PTHR35007">
    <property type="entry name" value="INTEGRAL MEMBRANE PROTEIN-RELATED"/>
    <property type="match status" value="1"/>
</dbReference>
<comment type="subcellular location">
    <subcellularLocation>
        <location evidence="1">Cell membrane</location>
        <topology evidence="1">Multi-pass membrane protein</topology>
    </subcellularLocation>
</comment>
<feature type="transmembrane region" description="Helical" evidence="6">
    <location>
        <begin position="131"/>
        <end position="148"/>
    </location>
</feature>
<keyword evidence="3 6" id="KW-0812">Transmembrane</keyword>
<organism evidence="8 9">
    <name type="scientific">Garicola koreensis</name>
    <dbReference type="NCBI Taxonomy" id="1262554"/>
    <lineage>
        <taxon>Bacteria</taxon>
        <taxon>Bacillati</taxon>
        <taxon>Actinomycetota</taxon>
        <taxon>Actinomycetes</taxon>
        <taxon>Micrococcales</taxon>
        <taxon>Micrococcaceae</taxon>
        <taxon>Garicola</taxon>
    </lineage>
</organism>
<evidence type="ECO:0000256" key="1">
    <source>
        <dbReference type="ARBA" id="ARBA00004651"/>
    </source>
</evidence>
<dbReference type="EMBL" id="JACIBT010000001">
    <property type="protein sequence ID" value="MBB3667447.1"/>
    <property type="molecule type" value="Genomic_DNA"/>
</dbReference>
<keyword evidence="9" id="KW-1185">Reference proteome</keyword>
<feature type="domain" description="Type II secretion system protein GspF" evidence="7">
    <location>
        <begin position="173"/>
        <end position="297"/>
    </location>
</feature>
<dbReference type="GO" id="GO:0005886">
    <property type="term" value="C:plasma membrane"/>
    <property type="evidence" value="ECO:0007669"/>
    <property type="project" value="UniProtKB-SubCell"/>
</dbReference>
<keyword evidence="4 6" id="KW-1133">Transmembrane helix</keyword>
<feature type="transmembrane region" description="Helical" evidence="6">
    <location>
        <begin position="106"/>
        <end position="125"/>
    </location>
</feature>
<dbReference type="Proteomes" id="UP000547528">
    <property type="component" value="Unassembled WGS sequence"/>
</dbReference>
<sequence>MTGELIWASAGGLGIGAGLLLSIFGLPVLNKPRMAERLAPYVQSAAPSAELSKAPVLGGAAQIFAPALNMALRQLDRFSMDPGHLQRRLDEADLSLSVTDYRLQQLGCAAGAAALAVVGVVAAAASGRSHWFFALIAVSAATVLGVGLRDQALSARIRRRRARMLAEFPTVAEMLALAVSAGDTAPGAFERISRAARGELSTELNGLMRRTQAGVPFTSALRGLDSRLGVPQIGRFLEGVAVAVERGTPLAEVLRAQAADVRELSKRDLMETAGRREISMLAPVVFGILPTTVVFALFPGLSLLSIGL</sequence>
<proteinExistence type="predicted"/>
<dbReference type="AlphaFoldDB" id="A0A7W5XP33"/>
<gene>
    <name evidence="8" type="ORF">FHX47_001040</name>
</gene>
<protein>
    <submittedName>
        <fullName evidence="8">Tight adherence protein C</fullName>
    </submittedName>
</protein>
<evidence type="ECO:0000313" key="8">
    <source>
        <dbReference type="EMBL" id="MBB3667447.1"/>
    </source>
</evidence>
<evidence type="ECO:0000256" key="6">
    <source>
        <dbReference type="SAM" id="Phobius"/>
    </source>
</evidence>
<dbReference type="InterPro" id="IPR018076">
    <property type="entry name" value="T2SS_GspF_dom"/>
</dbReference>
<evidence type="ECO:0000256" key="3">
    <source>
        <dbReference type="ARBA" id="ARBA00022692"/>
    </source>
</evidence>